<name>A0ACC0L282_RHOML</name>
<proteinExistence type="predicted"/>
<sequence>MNFLRSILLEDPDPPLPDNSQNSPPESPTNPPQQPDSDDHHNHSDQAPPSSTTGTGGGWDFGGLIKTIATRSESVIDTYRRDLKEFQSGLQKETEAFREAAGHVVKDLPASIDGVWKSTAEIISHGKETLLAPSDSESDSSSLNLSNRGLGSNKYSRFNVQLQSIQSDLNTYCEEPEDLDDYAKWKLGFVLEDKSEEIRACVEENGNMEGIYNRVVPNVVDHETFWFRYFYKVDKLKQQENVRANLVKRAISTDMDEELTWDVEDEEDGNDDEETSGPSKGNEVGNKDLGSKKVSEVVMENKELGSEEVREVVKEGSGINEEEVGMSKILEGNVGNVNKGSVVEISGKDEEQISEVNVGESVSVSDEKVDLEGKVDNVDSCKDSDVSIVSTQPSLPEEEDLGWDEIEDLGSVDGKKERNDGSPNISELRKRLSAEDEDEDLNWDIEDDDDGAVSKPDSK</sequence>
<dbReference type="EMBL" id="CM046400">
    <property type="protein sequence ID" value="KAI8522828.1"/>
    <property type="molecule type" value="Genomic_DNA"/>
</dbReference>
<evidence type="ECO:0000313" key="1">
    <source>
        <dbReference type="EMBL" id="KAI8522828.1"/>
    </source>
</evidence>
<comment type="caution">
    <text evidence="1">The sequence shown here is derived from an EMBL/GenBank/DDBJ whole genome shotgun (WGS) entry which is preliminary data.</text>
</comment>
<reference evidence="1" key="1">
    <citation type="submission" date="2022-02" db="EMBL/GenBank/DDBJ databases">
        <title>Plant Genome Project.</title>
        <authorList>
            <person name="Zhang R.-G."/>
        </authorList>
    </citation>
    <scope>NUCLEOTIDE SEQUENCE</scope>
    <source>
        <strain evidence="1">AT1</strain>
    </source>
</reference>
<organism evidence="1 2">
    <name type="scientific">Rhododendron molle</name>
    <name type="common">Chinese azalea</name>
    <name type="synonym">Azalea mollis</name>
    <dbReference type="NCBI Taxonomy" id="49168"/>
    <lineage>
        <taxon>Eukaryota</taxon>
        <taxon>Viridiplantae</taxon>
        <taxon>Streptophyta</taxon>
        <taxon>Embryophyta</taxon>
        <taxon>Tracheophyta</taxon>
        <taxon>Spermatophyta</taxon>
        <taxon>Magnoliopsida</taxon>
        <taxon>eudicotyledons</taxon>
        <taxon>Gunneridae</taxon>
        <taxon>Pentapetalae</taxon>
        <taxon>asterids</taxon>
        <taxon>Ericales</taxon>
        <taxon>Ericaceae</taxon>
        <taxon>Ericoideae</taxon>
        <taxon>Rhodoreae</taxon>
        <taxon>Rhododendron</taxon>
    </lineage>
</organism>
<evidence type="ECO:0000313" key="2">
    <source>
        <dbReference type="Proteomes" id="UP001062846"/>
    </source>
</evidence>
<accession>A0ACC0L282</accession>
<dbReference type="Proteomes" id="UP001062846">
    <property type="component" value="Chromosome 13"/>
</dbReference>
<keyword evidence="2" id="KW-1185">Reference proteome</keyword>
<gene>
    <name evidence="1" type="ORF">RHMOL_Rhmol13G0027000</name>
</gene>
<protein>
    <submittedName>
        <fullName evidence="1">Uncharacterized protein</fullName>
    </submittedName>
</protein>